<evidence type="ECO:0000313" key="1">
    <source>
        <dbReference type="EMBL" id="USW46772.1"/>
    </source>
</evidence>
<keyword evidence="2" id="KW-1185">Reference proteome</keyword>
<dbReference type="AlphaFoldDB" id="A0A9Q9EER3"/>
<protein>
    <submittedName>
        <fullName evidence="1">Uncharacterized protein</fullName>
    </submittedName>
</protein>
<accession>A0A9Q9EER3</accession>
<evidence type="ECO:0000313" key="2">
    <source>
        <dbReference type="Proteomes" id="UP001056384"/>
    </source>
</evidence>
<gene>
    <name evidence="1" type="ORF">Slin15195_G000910</name>
</gene>
<reference evidence="1" key="1">
    <citation type="submission" date="2022-06" db="EMBL/GenBank/DDBJ databases">
        <title>Complete genome sequences of two strains of the flax pathogen Septoria linicola.</title>
        <authorList>
            <person name="Lapalu N."/>
            <person name="Simon A."/>
            <person name="Demenou B."/>
            <person name="Paumier D."/>
            <person name="Guillot M.-P."/>
            <person name="Gout L."/>
            <person name="Valade R."/>
        </authorList>
    </citation>
    <scope>NUCLEOTIDE SEQUENCE</scope>
    <source>
        <strain evidence="1">SE15195</strain>
    </source>
</reference>
<name>A0A9Q9EER3_9PEZI</name>
<proteinExistence type="predicted"/>
<sequence>MSVALIASWSEALGASTDNTASVARKVLRSARRSFNVMIRILVAPSVDKAMRQQICLSNRTQKRVVCV</sequence>
<dbReference type="Proteomes" id="UP001056384">
    <property type="component" value="Chromosome 1"/>
</dbReference>
<organism evidence="1 2">
    <name type="scientific">Septoria linicola</name>
    <dbReference type="NCBI Taxonomy" id="215465"/>
    <lineage>
        <taxon>Eukaryota</taxon>
        <taxon>Fungi</taxon>
        <taxon>Dikarya</taxon>
        <taxon>Ascomycota</taxon>
        <taxon>Pezizomycotina</taxon>
        <taxon>Dothideomycetes</taxon>
        <taxon>Dothideomycetidae</taxon>
        <taxon>Mycosphaerellales</taxon>
        <taxon>Mycosphaerellaceae</taxon>
        <taxon>Septoria</taxon>
    </lineage>
</organism>
<dbReference type="EMBL" id="CP099418">
    <property type="protein sequence ID" value="USW46772.1"/>
    <property type="molecule type" value="Genomic_DNA"/>
</dbReference>